<evidence type="ECO:0000259" key="3">
    <source>
        <dbReference type="PROSITE" id="PS50026"/>
    </source>
</evidence>
<dbReference type="Proteomes" id="UP000007797">
    <property type="component" value="Unassembled WGS sequence"/>
</dbReference>
<feature type="transmembrane region" description="Helical" evidence="2">
    <location>
        <begin position="1034"/>
        <end position="1058"/>
    </location>
</feature>
<dbReference type="InterPro" id="IPR000742">
    <property type="entry name" value="EGF"/>
</dbReference>
<dbReference type="InterPro" id="IPR053331">
    <property type="entry name" value="EGF-like_comC"/>
</dbReference>
<evidence type="ECO:0000256" key="2">
    <source>
        <dbReference type="SAM" id="Phobius"/>
    </source>
</evidence>
<dbReference type="PROSITE" id="PS50026">
    <property type="entry name" value="EGF_3"/>
    <property type="match status" value="1"/>
</dbReference>
<dbReference type="OrthoDB" id="527990at2759"/>
<dbReference type="InterPro" id="IPR054484">
    <property type="entry name" value="ComC_SSD"/>
</dbReference>
<dbReference type="KEGG" id="dfa:DFA_09623"/>
<dbReference type="RefSeq" id="XP_004352277.1">
    <property type="nucleotide sequence ID" value="XM_004352225.1"/>
</dbReference>
<gene>
    <name evidence="4" type="ORF">DFA_09623</name>
</gene>
<keyword evidence="2" id="KW-1133">Transmembrane helix</keyword>
<keyword evidence="2" id="KW-0472">Membrane</keyword>
<evidence type="ECO:0000256" key="1">
    <source>
        <dbReference type="PROSITE-ProRule" id="PRU00076"/>
    </source>
</evidence>
<protein>
    <recommendedName>
        <fullName evidence="3">EGF-like domain-containing protein</fullName>
    </recommendedName>
</protein>
<dbReference type="InterPro" id="IPR032675">
    <property type="entry name" value="LRR_dom_sf"/>
</dbReference>
<dbReference type="GeneID" id="14867941"/>
<evidence type="ECO:0000313" key="4">
    <source>
        <dbReference type="EMBL" id="EGG15952.1"/>
    </source>
</evidence>
<keyword evidence="1" id="KW-0245">EGF-like domain</keyword>
<comment type="caution">
    <text evidence="1">Lacks conserved residue(s) required for the propagation of feature annotation.</text>
</comment>
<keyword evidence="2" id="KW-0812">Transmembrane</keyword>
<dbReference type="OMA" id="ECANECK"/>
<dbReference type="SUPFAM" id="SSF52058">
    <property type="entry name" value="L domain-like"/>
    <property type="match status" value="1"/>
</dbReference>
<dbReference type="Gene3D" id="3.80.10.10">
    <property type="entry name" value="Ribonuclease Inhibitor"/>
    <property type="match status" value="1"/>
</dbReference>
<name>F4Q852_CACFS</name>
<dbReference type="EMBL" id="GL883025">
    <property type="protein sequence ID" value="EGG15952.1"/>
    <property type="molecule type" value="Genomic_DNA"/>
</dbReference>
<dbReference type="Gene3D" id="2.10.25.10">
    <property type="entry name" value="Laminin"/>
    <property type="match status" value="1"/>
</dbReference>
<dbReference type="STRING" id="1054147.F4Q852"/>
<feature type="domain" description="EGF-like" evidence="3">
    <location>
        <begin position="612"/>
        <end position="647"/>
    </location>
</feature>
<dbReference type="PANTHER" id="PTHR24032">
    <property type="entry name" value="EGF-LIKE DOMAIN-CONTAINING PROTEIN-RELATED-RELATED"/>
    <property type="match status" value="1"/>
</dbReference>
<dbReference type="AlphaFoldDB" id="F4Q852"/>
<feature type="disulfide bond" evidence="1">
    <location>
        <begin position="637"/>
        <end position="646"/>
    </location>
</feature>
<dbReference type="CDD" id="cd00054">
    <property type="entry name" value="EGF_CA"/>
    <property type="match status" value="1"/>
</dbReference>
<reference evidence="5" key="1">
    <citation type="journal article" date="2011" name="Genome Res.">
        <title>Phylogeny-wide analysis of social amoeba genomes highlights ancient origins for complex intercellular communication.</title>
        <authorList>
            <person name="Heidel A.J."/>
            <person name="Lawal H.M."/>
            <person name="Felder M."/>
            <person name="Schilde C."/>
            <person name="Helps N.R."/>
            <person name="Tunggal B."/>
            <person name="Rivero F."/>
            <person name="John U."/>
            <person name="Schleicher M."/>
            <person name="Eichinger L."/>
            <person name="Platzer M."/>
            <person name="Noegel A.A."/>
            <person name="Schaap P."/>
            <person name="Gloeckner G."/>
        </authorList>
    </citation>
    <scope>NUCLEOTIDE SEQUENCE [LARGE SCALE GENOMIC DNA]</scope>
    <source>
        <strain evidence="5">SH3</strain>
    </source>
</reference>
<accession>F4Q852</accession>
<sequence>MSSSIHDSGVVYSQTLSQAELKEKYKLAKPYLTSNYYSQVDSAIWITQQYRFATIAPTQAGICGSSIFTCVQLPSGFHITTIAFSGGGSGAIVQPNPTLVFSFPELTMFANNVVGVANVNLNILDRLRDLPKLQKLYLNYDQTAKSMPADFAEHLPSLIDFRELLCPLTTIDPLFNNSILQTLQAGPLTHLTIDPSLNLSKLATLTLTVNPSVPQTYIITQNSFPMLREVVLNGFASTITPSLDQLIGLESLTIKNSSMTVFPFDTYPPQLRYLDISYSLLTSFPTIPLAPKMTHLVLQNTKIQGEVPWTLFQNKILFDLDIQDNIGIIGTVPQSYCPNKINMMRTSISNVPVIAYESTNLILRDKSGVVRGYPMGWGGLFSGSVSYWLDMIGMNEFIFSISSPNPIYGIVTPFTFQVDFYYPAYQFPFTYLETKFSLVDATVVQVPNGVYQLKLAHVENIEASLPYLNYTILLNGTIPCQVTSVVGKNITCNSASIISEGQLKVFNSNNYSNSTVTISVGDLYPVITTQPSTTVYAEIGTQLDFEGVFGPNPNLAIIYINGNNSICINTGTSTSTKISCNVELNFIGGLTNVTILADGFPSTPYFVNYDTPQTKCPQLTNNCSNHGTCNIDGQCQCNIGYYSNDCSIGYPVLSSGTYDKQNNKLICLFGNFGPYNQANVSVLVNSTLDCVVTYKSQYNINCTLGSNPTAGLVSFQIQVDNLTGSAKDLFYIPLPNNGTNGGTTTSSTTGGGETAQEKCQRETSNCYGHGKCDVNGVCQCELNYQPLDNCLTKIINNTIQPNNTSPTPAFNIDGVTFLFEVVAIQEIGIDNELIFELLTNKWNSNITNSSDTTIAVYSLNHTLGNTTIITSTISFSSKPRDIQFGSKVLHINPNSIKLSVNVTGWKYASILSTLRVIFKTTINNNQTIEFDCKDIPIDTLTFDQMSSSLQYLRVIKDNIQFTGRFIDYVLSDGREAFSRTYLINQTSVQGDKQSNILLGISMPQCQSCVLDPDFSPLIVDKSNDSGCDSKSNTWRIVVGVVVGGVALLAISAASVFFYRKKWIHHRQEISMSNRLGSMRD</sequence>
<dbReference type="PROSITE" id="PS01186">
    <property type="entry name" value="EGF_2"/>
    <property type="match status" value="1"/>
</dbReference>
<evidence type="ECO:0000313" key="5">
    <source>
        <dbReference type="Proteomes" id="UP000007797"/>
    </source>
</evidence>
<proteinExistence type="predicted"/>
<keyword evidence="1" id="KW-1015">Disulfide bond</keyword>
<organism evidence="4 5">
    <name type="scientific">Cavenderia fasciculata</name>
    <name type="common">Slime mold</name>
    <name type="synonym">Dictyostelium fasciculatum</name>
    <dbReference type="NCBI Taxonomy" id="261658"/>
    <lineage>
        <taxon>Eukaryota</taxon>
        <taxon>Amoebozoa</taxon>
        <taxon>Evosea</taxon>
        <taxon>Eumycetozoa</taxon>
        <taxon>Dictyostelia</taxon>
        <taxon>Acytosteliales</taxon>
        <taxon>Cavenderiaceae</taxon>
        <taxon>Cavenderia</taxon>
    </lineage>
</organism>
<dbReference type="Pfam" id="PF22933">
    <property type="entry name" value="ComC_SSD"/>
    <property type="match status" value="1"/>
</dbReference>
<keyword evidence="5" id="KW-1185">Reference proteome</keyword>
<dbReference type="PANTHER" id="PTHR24032:SF16">
    <property type="entry name" value="EGF-LIKE DOMAIN-CONTAINING PROTEIN"/>
    <property type="match status" value="1"/>
</dbReference>